<keyword evidence="2" id="KW-1185">Reference proteome</keyword>
<organism evidence="1 2">
    <name type="scientific">Portunus trituberculatus</name>
    <name type="common">Swimming crab</name>
    <name type="synonym">Neptunus trituberculatus</name>
    <dbReference type="NCBI Taxonomy" id="210409"/>
    <lineage>
        <taxon>Eukaryota</taxon>
        <taxon>Metazoa</taxon>
        <taxon>Ecdysozoa</taxon>
        <taxon>Arthropoda</taxon>
        <taxon>Crustacea</taxon>
        <taxon>Multicrustacea</taxon>
        <taxon>Malacostraca</taxon>
        <taxon>Eumalacostraca</taxon>
        <taxon>Eucarida</taxon>
        <taxon>Decapoda</taxon>
        <taxon>Pleocyemata</taxon>
        <taxon>Brachyura</taxon>
        <taxon>Eubrachyura</taxon>
        <taxon>Portunoidea</taxon>
        <taxon>Portunidae</taxon>
        <taxon>Portuninae</taxon>
        <taxon>Portunus</taxon>
    </lineage>
</organism>
<reference evidence="1 2" key="1">
    <citation type="submission" date="2019-05" db="EMBL/GenBank/DDBJ databases">
        <title>Another draft genome of Portunus trituberculatus and its Hox gene families provides insights of decapod evolution.</title>
        <authorList>
            <person name="Jeong J.-H."/>
            <person name="Song I."/>
            <person name="Kim S."/>
            <person name="Choi T."/>
            <person name="Kim D."/>
            <person name="Ryu S."/>
            <person name="Kim W."/>
        </authorList>
    </citation>
    <scope>NUCLEOTIDE SEQUENCE [LARGE SCALE GENOMIC DNA]</scope>
    <source>
        <tissue evidence="1">Muscle</tissue>
    </source>
</reference>
<comment type="caution">
    <text evidence="1">The sequence shown here is derived from an EMBL/GenBank/DDBJ whole genome shotgun (WGS) entry which is preliminary data.</text>
</comment>
<protein>
    <submittedName>
        <fullName evidence="1">Uncharacterized protein</fullName>
    </submittedName>
</protein>
<name>A0A5B7E9C3_PORTR</name>
<proteinExistence type="predicted"/>
<dbReference type="AlphaFoldDB" id="A0A5B7E9C3"/>
<sequence length="140" mass="15565">MTPATTKRKEGGGFDLIPAPVNTILQQMVRQKQHLMDLTHCLLQAHPSTTPHLQGCGVPRGASNRALHGGVHQWVPPPLSVDLQHRKNNITTIRILINKKVLLLFSGFDDLTDPTSPQYVIGTHPPACLLMFWASVFSFW</sequence>
<evidence type="ECO:0000313" key="1">
    <source>
        <dbReference type="EMBL" id="MPC29573.1"/>
    </source>
</evidence>
<accession>A0A5B7E9C3</accession>
<evidence type="ECO:0000313" key="2">
    <source>
        <dbReference type="Proteomes" id="UP000324222"/>
    </source>
</evidence>
<dbReference type="EMBL" id="VSRR010002094">
    <property type="protein sequence ID" value="MPC29573.1"/>
    <property type="molecule type" value="Genomic_DNA"/>
</dbReference>
<dbReference type="Proteomes" id="UP000324222">
    <property type="component" value="Unassembled WGS sequence"/>
</dbReference>
<gene>
    <name evidence="1" type="ORF">E2C01_022813</name>
</gene>